<dbReference type="InterPro" id="IPR036736">
    <property type="entry name" value="ACP-like_sf"/>
</dbReference>
<evidence type="ECO:0000259" key="1">
    <source>
        <dbReference type="Pfam" id="PF00550"/>
    </source>
</evidence>
<reference evidence="2 3" key="1">
    <citation type="journal article" date="2011" name="J. Bacteriol.">
        <title>Genome sequence of the plant-pathogenic bacterium Dickeya dadantii 3937.</title>
        <authorList>
            <person name="Glasner J.D."/>
            <person name="Yang C.H."/>
            <person name="Reverchon S."/>
            <person name="Hugouvieux-Cotte-Pattat N."/>
            <person name="Condemine G."/>
            <person name="Bohin J.P."/>
            <person name="Van Gijsegem F."/>
            <person name="Yang S."/>
            <person name="Franza T."/>
            <person name="Expert D."/>
            <person name="Plunkett G. III"/>
            <person name="San Francisco M.J."/>
            <person name="Charkowski A.O."/>
            <person name="Py B."/>
            <person name="Bell K."/>
            <person name="Rauscher L."/>
            <person name="Rodriguez-Palenzuela P."/>
            <person name="Toussaint A."/>
            <person name="Holeva M.C."/>
            <person name="He S.Y."/>
            <person name="Douet V."/>
            <person name="Boccara M."/>
            <person name="Blanco C."/>
            <person name="Toth I."/>
            <person name="Anderson B.D."/>
            <person name="Biehl B.S."/>
            <person name="Mau B."/>
            <person name="Flynn S.M."/>
            <person name="Barras F."/>
            <person name="Lindeberg M."/>
            <person name="Birch P.R."/>
            <person name="Tsuyumu S."/>
            <person name="Shi X."/>
            <person name="Hibbing M."/>
            <person name="Yap M.N."/>
            <person name="Carpentier M."/>
            <person name="Dassa E."/>
            <person name="Umehara M."/>
            <person name="Kim J.F."/>
            <person name="Rusch M."/>
            <person name="Soni P."/>
            <person name="Mayhew G.F."/>
            <person name="Fouts D.E."/>
            <person name="Gill S.R."/>
            <person name="Blattner F.R."/>
            <person name="Keen N.T."/>
            <person name="Perna N.T."/>
        </authorList>
    </citation>
    <scope>NUCLEOTIDE SEQUENCE [LARGE SCALE GENOMIC DNA]</scope>
    <source>
        <strain evidence="2 3">3937</strain>
    </source>
</reference>
<dbReference type="KEGG" id="ddd:Dda3937_03614"/>
<dbReference type="RefSeq" id="WP_013317636.1">
    <property type="nucleotide sequence ID" value="NC_014500.1"/>
</dbReference>
<dbReference type="AlphaFoldDB" id="E0SM18"/>
<evidence type="ECO:0000313" key="2">
    <source>
        <dbReference type="EMBL" id="ADM98176.1"/>
    </source>
</evidence>
<proteinExistence type="predicted"/>
<keyword evidence="3" id="KW-1185">Reference proteome</keyword>
<dbReference type="STRING" id="198628.Dda3937_03614"/>
<protein>
    <recommendedName>
        <fullName evidence="1">Carrier domain-containing protein</fullName>
    </recommendedName>
</protein>
<dbReference type="SUPFAM" id="SSF47336">
    <property type="entry name" value="ACP-like"/>
    <property type="match status" value="1"/>
</dbReference>
<evidence type="ECO:0000313" key="3">
    <source>
        <dbReference type="Proteomes" id="UP000006859"/>
    </source>
</evidence>
<accession>E0SM18</accession>
<gene>
    <name evidence="2" type="ordered locus">Dda3937_03614</name>
</gene>
<dbReference type="HOGENOM" id="CLU_196618_0_0_6"/>
<dbReference type="Pfam" id="PF00550">
    <property type="entry name" value="PP-binding"/>
    <property type="match status" value="1"/>
</dbReference>
<feature type="domain" description="Carrier" evidence="1">
    <location>
        <begin position="36"/>
        <end position="72"/>
    </location>
</feature>
<dbReference type="Gene3D" id="1.10.1200.10">
    <property type="entry name" value="ACP-like"/>
    <property type="match status" value="1"/>
</dbReference>
<name>E0SM18_DICD3</name>
<dbReference type="EMBL" id="CP002038">
    <property type="protein sequence ID" value="ADM98176.1"/>
    <property type="molecule type" value="Genomic_DNA"/>
</dbReference>
<sequence length="81" mass="9346">MTMKLDDFIGFINTKTGMALATEQAQEDLTNLPEWDSLTFVYLLMEIEKQQNVKIDVEKVLQCTTLNDIYRVVSHEVAESF</sequence>
<dbReference type="eggNOG" id="COG0236">
    <property type="taxonomic scope" value="Bacteria"/>
</dbReference>
<organism evidence="2 3">
    <name type="scientific">Dickeya dadantii (strain 3937)</name>
    <name type="common">Erwinia chrysanthemi (strain 3937)</name>
    <dbReference type="NCBI Taxonomy" id="198628"/>
    <lineage>
        <taxon>Bacteria</taxon>
        <taxon>Pseudomonadati</taxon>
        <taxon>Pseudomonadota</taxon>
        <taxon>Gammaproteobacteria</taxon>
        <taxon>Enterobacterales</taxon>
        <taxon>Pectobacteriaceae</taxon>
        <taxon>Dickeya</taxon>
    </lineage>
</organism>
<dbReference type="Proteomes" id="UP000006859">
    <property type="component" value="Chromosome"/>
</dbReference>
<dbReference type="InterPro" id="IPR009081">
    <property type="entry name" value="PP-bd_ACP"/>
</dbReference>